<gene>
    <name evidence="1" type="ordered locus">Acear_1232</name>
</gene>
<sequence length="99" mass="11437">MVNEISISKRLQTLIDGNNTLKENLYQIAEWLNKNYNIRLYFCEIIGGRRWSFLAGNEGVISGRKIELTDSLGVIVEDYNALDEGDWAKVFNIIRKLNQ</sequence>
<dbReference type="RefSeq" id="WP_013278195.1">
    <property type="nucleotide sequence ID" value="NC_014378.1"/>
</dbReference>
<reference evidence="1 2" key="1">
    <citation type="journal article" date="2010" name="Stand. Genomic Sci.">
        <title>Complete genome sequence of Acetohalobium arabaticum type strain (Z-7288).</title>
        <authorList>
            <person name="Sikorski J."/>
            <person name="Lapidus A."/>
            <person name="Chertkov O."/>
            <person name="Lucas S."/>
            <person name="Copeland A."/>
            <person name="Glavina Del Rio T."/>
            <person name="Nolan M."/>
            <person name="Tice H."/>
            <person name="Cheng J.F."/>
            <person name="Han C."/>
            <person name="Brambilla E."/>
            <person name="Pitluck S."/>
            <person name="Liolios K."/>
            <person name="Ivanova N."/>
            <person name="Mavromatis K."/>
            <person name="Mikhailova N."/>
            <person name="Pati A."/>
            <person name="Bruce D."/>
            <person name="Detter C."/>
            <person name="Tapia R."/>
            <person name="Goodwin L."/>
            <person name="Chen A."/>
            <person name="Palaniappan K."/>
            <person name="Land M."/>
            <person name="Hauser L."/>
            <person name="Chang Y.J."/>
            <person name="Jeffries C.D."/>
            <person name="Rohde M."/>
            <person name="Goker M."/>
            <person name="Spring S."/>
            <person name="Woyke T."/>
            <person name="Bristow J."/>
            <person name="Eisen J.A."/>
            <person name="Markowitz V."/>
            <person name="Hugenholtz P."/>
            <person name="Kyrpides N.C."/>
            <person name="Klenk H.P."/>
        </authorList>
    </citation>
    <scope>NUCLEOTIDE SEQUENCE [LARGE SCALE GENOMIC DNA]</scope>
    <source>
        <strain evidence="2">ATCC 49924 / DSM 5501 / Z-7288</strain>
    </source>
</reference>
<dbReference type="OrthoDB" id="2112822at2"/>
<dbReference type="KEGG" id="aar:Acear_1232"/>
<dbReference type="STRING" id="574087.Acear_1232"/>
<dbReference type="EMBL" id="CP002105">
    <property type="protein sequence ID" value="ADL12749.1"/>
    <property type="molecule type" value="Genomic_DNA"/>
</dbReference>
<organism evidence="1 2">
    <name type="scientific">Acetohalobium arabaticum (strain ATCC 49924 / DSM 5501 / Z-7288)</name>
    <dbReference type="NCBI Taxonomy" id="574087"/>
    <lineage>
        <taxon>Bacteria</taxon>
        <taxon>Bacillati</taxon>
        <taxon>Bacillota</taxon>
        <taxon>Clostridia</taxon>
        <taxon>Halanaerobiales</taxon>
        <taxon>Halobacteroidaceae</taxon>
        <taxon>Acetohalobium</taxon>
    </lineage>
</organism>
<name>D9QQF8_ACEAZ</name>
<evidence type="ECO:0000313" key="1">
    <source>
        <dbReference type="EMBL" id="ADL12749.1"/>
    </source>
</evidence>
<keyword evidence="2" id="KW-1185">Reference proteome</keyword>
<evidence type="ECO:0000313" key="2">
    <source>
        <dbReference type="Proteomes" id="UP000001661"/>
    </source>
</evidence>
<accession>D9QQF8</accession>
<proteinExistence type="predicted"/>
<protein>
    <submittedName>
        <fullName evidence="1">Uncharacterized protein</fullName>
    </submittedName>
</protein>
<dbReference type="HOGENOM" id="CLU_2313963_0_0_9"/>
<dbReference type="Proteomes" id="UP000001661">
    <property type="component" value="Chromosome"/>
</dbReference>
<dbReference type="eggNOG" id="ENOG502ZKYP">
    <property type="taxonomic scope" value="Bacteria"/>
</dbReference>
<dbReference type="AlphaFoldDB" id="D9QQF8"/>